<gene>
    <name evidence="1" type="ORF">MM415A01322_0003</name>
</gene>
<name>A0A6M3K608_9ZZZZ</name>
<evidence type="ECO:0000313" key="1">
    <source>
        <dbReference type="EMBL" id="QJA77338.1"/>
    </source>
</evidence>
<protein>
    <submittedName>
        <fullName evidence="1">Uncharacterized protein</fullName>
    </submittedName>
</protein>
<sequence length="93" mass="10215">MSDILKRTIFIDDSGGVIRFHDWAVVTTSLGVMMEPCTGIHRVSTDTAGGLSDYDATEPMSRIDAIQRHSLDRGLYIVGEVIHGGRMVPRVGR</sequence>
<accession>A0A6M3K608</accession>
<proteinExistence type="predicted"/>
<dbReference type="AlphaFoldDB" id="A0A6M3K608"/>
<dbReference type="EMBL" id="MT142278">
    <property type="protein sequence ID" value="QJA77338.1"/>
    <property type="molecule type" value="Genomic_DNA"/>
</dbReference>
<organism evidence="1">
    <name type="scientific">viral metagenome</name>
    <dbReference type="NCBI Taxonomy" id="1070528"/>
    <lineage>
        <taxon>unclassified sequences</taxon>
        <taxon>metagenomes</taxon>
        <taxon>organismal metagenomes</taxon>
    </lineage>
</organism>
<reference evidence="1" key="1">
    <citation type="submission" date="2020-03" db="EMBL/GenBank/DDBJ databases">
        <title>The deep terrestrial virosphere.</title>
        <authorList>
            <person name="Holmfeldt K."/>
            <person name="Nilsson E."/>
            <person name="Simone D."/>
            <person name="Lopez-Fernandez M."/>
            <person name="Wu X."/>
            <person name="de Brujin I."/>
            <person name="Lundin D."/>
            <person name="Andersson A."/>
            <person name="Bertilsson S."/>
            <person name="Dopson M."/>
        </authorList>
    </citation>
    <scope>NUCLEOTIDE SEQUENCE</scope>
    <source>
        <strain evidence="1">MM415A01322</strain>
    </source>
</reference>